<dbReference type="HOGENOM" id="CLU_033077_0_0_1"/>
<proteinExistence type="predicted"/>
<dbReference type="EMBL" id="KB822718">
    <property type="protein sequence ID" value="ETN42444.1"/>
    <property type="molecule type" value="Genomic_DNA"/>
</dbReference>
<evidence type="ECO:0000256" key="1">
    <source>
        <dbReference type="SAM" id="MobiDB-lite"/>
    </source>
</evidence>
<keyword evidence="4" id="KW-1185">Reference proteome</keyword>
<dbReference type="Proteomes" id="UP000030752">
    <property type="component" value="Unassembled WGS sequence"/>
</dbReference>
<evidence type="ECO:0000259" key="2">
    <source>
        <dbReference type="Pfam" id="PF17921"/>
    </source>
</evidence>
<accession>W2S3D8</accession>
<dbReference type="GeneID" id="19968938"/>
<gene>
    <name evidence="3" type="ORF">HMPREF1541_01599</name>
</gene>
<feature type="region of interest" description="Disordered" evidence="1">
    <location>
        <begin position="307"/>
        <end position="334"/>
    </location>
</feature>
<dbReference type="eggNOG" id="ENOG502S4YJ">
    <property type="taxonomic scope" value="Eukaryota"/>
</dbReference>
<feature type="region of interest" description="Disordered" evidence="1">
    <location>
        <begin position="414"/>
        <end position="435"/>
    </location>
</feature>
<dbReference type="Pfam" id="PF17921">
    <property type="entry name" value="Integrase_H2C2"/>
    <property type="match status" value="1"/>
</dbReference>
<dbReference type="VEuPathDB" id="FungiDB:HMPREF1541_01599"/>
<feature type="compositionally biased region" description="Basic and acidic residues" evidence="1">
    <location>
        <begin position="309"/>
        <end position="334"/>
    </location>
</feature>
<dbReference type="STRING" id="1220924.W2S3D8"/>
<dbReference type="RefSeq" id="XP_008714180.1">
    <property type="nucleotide sequence ID" value="XM_008715958.1"/>
</dbReference>
<name>W2S3D8_CYPE1</name>
<dbReference type="AlphaFoldDB" id="W2S3D8"/>
<feature type="domain" description="Integrase zinc-binding" evidence="2">
    <location>
        <begin position="259"/>
        <end position="308"/>
    </location>
</feature>
<organism evidence="3 4">
    <name type="scientific">Cyphellophora europaea (strain CBS 101466)</name>
    <name type="common">Phialophora europaea</name>
    <dbReference type="NCBI Taxonomy" id="1220924"/>
    <lineage>
        <taxon>Eukaryota</taxon>
        <taxon>Fungi</taxon>
        <taxon>Dikarya</taxon>
        <taxon>Ascomycota</taxon>
        <taxon>Pezizomycotina</taxon>
        <taxon>Eurotiomycetes</taxon>
        <taxon>Chaetothyriomycetidae</taxon>
        <taxon>Chaetothyriales</taxon>
        <taxon>Cyphellophoraceae</taxon>
        <taxon>Cyphellophora</taxon>
    </lineage>
</organism>
<protein>
    <recommendedName>
        <fullName evidence="2">Integrase zinc-binding domain-containing protein</fullName>
    </recommendedName>
</protein>
<dbReference type="InterPro" id="IPR041588">
    <property type="entry name" value="Integrase_H2C2"/>
</dbReference>
<dbReference type="Gene3D" id="1.10.340.70">
    <property type="match status" value="1"/>
</dbReference>
<feature type="compositionally biased region" description="Low complexity" evidence="1">
    <location>
        <begin position="414"/>
        <end position="430"/>
    </location>
</feature>
<evidence type="ECO:0000313" key="3">
    <source>
        <dbReference type="EMBL" id="ETN42444.1"/>
    </source>
</evidence>
<evidence type="ECO:0000313" key="4">
    <source>
        <dbReference type="Proteomes" id="UP000030752"/>
    </source>
</evidence>
<dbReference type="InParanoid" id="W2S3D8"/>
<reference evidence="3 4" key="1">
    <citation type="submission" date="2013-03" db="EMBL/GenBank/DDBJ databases">
        <title>The Genome Sequence of Phialophora europaea CBS 101466.</title>
        <authorList>
            <consortium name="The Broad Institute Genomics Platform"/>
            <person name="Cuomo C."/>
            <person name="de Hoog S."/>
            <person name="Gorbushina A."/>
            <person name="Walker B."/>
            <person name="Young S.K."/>
            <person name="Zeng Q."/>
            <person name="Gargeya S."/>
            <person name="Fitzgerald M."/>
            <person name="Haas B."/>
            <person name="Abouelleil A."/>
            <person name="Allen A.W."/>
            <person name="Alvarado L."/>
            <person name="Arachchi H.M."/>
            <person name="Berlin A.M."/>
            <person name="Chapman S.B."/>
            <person name="Gainer-Dewar J."/>
            <person name="Goldberg J."/>
            <person name="Griggs A."/>
            <person name="Gujja S."/>
            <person name="Hansen M."/>
            <person name="Howarth C."/>
            <person name="Imamovic A."/>
            <person name="Ireland A."/>
            <person name="Larimer J."/>
            <person name="McCowan C."/>
            <person name="Murphy C."/>
            <person name="Pearson M."/>
            <person name="Poon T.W."/>
            <person name="Priest M."/>
            <person name="Roberts A."/>
            <person name="Saif S."/>
            <person name="Shea T."/>
            <person name="Sisk P."/>
            <person name="Sykes S."/>
            <person name="Wortman J."/>
            <person name="Nusbaum C."/>
            <person name="Birren B."/>
        </authorList>
    </citation>
    <scope>NUCLEOTIDE SEQUENCE [LARGE SCALE GENOMIC DNA]</scope>
    <source>
        <strain evidence="3 4">CBS 101466</strain>
    </source>
</reference>
<dbReference type="OrthoDB" id="2499658at2759"/>
<sequence>MTEYAPASGQDRNGFYSNPHLVTPHYANGNGVNYFYPQGQIQGPAVGGSYSAYAPMYMSSGLATSSPPMYMSNGQSLAMPYSLAPPARPYQAPARTLSYPPYHGGTVPTHRSAGHPIRSAYVADLSLTHPNDIESQESVNEATMLSEPVVPALEGYPVVKEFDEVLNEYVRGLSPKKQDKALIGARRARNIRTVLMDKKTTTVESAQFRFWVKKMFSLKQIGSGGPVCIPPSLSGCLLTSTQKSICHDQKPVAVREKLFKILTHAHKSCQHGGRDKTSAKVRRIYSWVPKELISRFVKMCPTCRIRRPSNREPHSPVHEKTPHSDDGRHGASVSRRDSMVIDKEEATSPHSSLPMQGFSTTFAQQNRWMSDLPSLKTKSEYYDSMSPNTYVSHESSTGLSPSYTNRLSEQMNSMSFPSSSTMPPSGFPSGNVRSTGNWQTVNSVCSPAYSMKREHRDRVKRERPY</sequence>